<dbReference type="EC" id="1.1.1.18" evidence="5"/>
<dbReference type="NCBIfam" id="TIGR04380">
    <property type="entry name" value="myo_inos_iolG"/>
    <property type="match status" value="1"/>
</dbReference>
<dbReference type="PANTHER" id="PTHR42840">
    <property type="entry name" value="NAD(P)-BINDING ROSSMANN-FOLD SUPERFAMILY PROTEIN-RELATED"/>
    <property type="match status" value="1"/>
</dbReference>
<dbReference type="RefSeq" id="WP_196271288.1">
    <property type="nucleotide sequence ID" value="NZ_JADQDO010000002.1"/>
</dbReference>
<comment type="similarity">
    <text evidence="1">Belongs to the Gfo/Idh/MocA family.</text>
</comment>
<dbReference type="Pfam" id="PF02894">
    <property type="entry name" value="GFO_IDH_MocA_C"/>
    <property type="match status" value="1"/>
</dbReference>
<evidence type="ECO:0000259" key="3">
    <source>
        <dbReference type="Pfam" id="PF01408"/>
    </source>
</evidence>
<feature type="domain" description="Gfo/Idh/MocA-like oxidoreductase N-terminal" evidence="3">
    <location>
        <begin position="2"/>
        <end position="119"/>
    </location>
</feature>
<evidence type="ECO:0000256" key="2">
    <source>
        <dbReference type="ARBA" id="ARBA00023002"/>
    </source>
</evidence>
<dbReference type="InterPro" id="IPR030827">
    <property type="entry name" value="Myo_inos_IolG"/>
</dbReference>
<gene>
    <name evidence="5" type="primary">iolG</name>
    <name evidence="5" type="ORF">I2H38_08070</name>
</gene>
<dbReference type="SUPFAM" id="SSF51735">
    <property type="entry name" value="NAD(P)-binding Rossmann-fold domains"/>
    <property type="match status" value="1"/>
</dbReference>
<feature type="domain" description="Gfo/Idh/MocA-like oxidoreductase C-terminal" evidence="4">
    <location>
        <begin position="131"/>
        <end position="329"/>
    </location>
</feature>
<dbReference type="InterPro" id="IPR004104">
    <property type="entry name" value="Gfo/Idh/MocA-like_OxRdtase_C"/>
</dbReference>
<dbReference type="Pfam" id="PF01408">
    <property type="entry name" value="GFO_IDH_MocA"/>
    <property type="match status" value="1"/>
</dbReference>
<evidence type="ECO:0000313" key="5">
    <source>
        <dbReference type="EMBL" id="MBF9233337.1"/>
    </source>
</evidence>
<dbReference type="GO" id="GO:0050112">
    <property type="term" value="F:inositol 2-dehydrogenase (NAD+) activity"/>
    <property type="evidence" value="ECO:0007669"/>
    <property type="project" value="UniProtKB-EC"/>
</dbReference>
<keyword evidence="6" id="KW-1185">Reference proteome</keyword>
<evidence type="ECO:0000259" key="4">
    <source>
        <dbReference type="Pfam" id="PF02894"/>
    </source>
</evidence>
<dbReference type="EMBL" id="JADQDO010000002">
    <property type="protein sequence ID" value="MBF9233337.1"/>
    <property type="molecule type" value="Genomic_DNA"/>
</dbReference>
<evidence type="ECO:0000313" key="6">
    <source>
        <dbReference type="Proteomes" id="UP000599312"/>
    </source>
</evidence>
<dbReference type="Proteomes" id="UP000599312">
    <property type="component" value="Unassembled WGS sequence"/>
</dbReference>
<name>A0A931BLN0_9HYPH</name>
<protein>
    <submittedName>
        <fullName evidence="5">Inositol 2-dehydrogenase</fullName>
        <ecNumber evidence="5">1.1.1.18</ecNumber>
    </submittedName>
</protein>
<proteinExistence type="inferred from homology"/>
<reference evidence="5" key="1">
    <citation type="submission" date="2020-11" db="EMBL/GenBank/DDBJ databases">
        <authorList>
            <person name="Kim M.K."/>
        </authorList>
    </citation>
    <scope>NUCLEOTIDE SEQUENCE</scope>
    <source>
        <strain evidence="5">BT350</strain>
    </source>
</reference>
<dbReference type="InterPro" id="IPR000683">
    <property type="entry name" value="Gfo/Idh/MocA-like_OxRdtase_N"/>
</dbReference>
<comment type="caution">
    <text evidence="5">The sequence shown here is derived from an EMBL/GenBank/DDBJ whole genome shotgun (WGS) entry which is preliminary data.</text>
</comment>
<sequence length="329" mass="35158">MIRIAVLGAGRIGRIHGRNAANHPDARLVAVADPHAPSAQELAAATGAEVASLETIVERSDVDAILICTPTTTHADLIERGARAGKAVFCEKPVDLSSPRIETCLGVVEKAGTPLMIGFNRRFDPNFASLRKRLADGEVGEVELVTILSRDPNPPPVSYVLTSGGLFRDMMIHDLDMARFLLLGDEPVEVHAVGSSLVDPAIGQAGDVDTAAVLLKTAKGRIVQISNSRRATYGYDQRIEVHGSKGMIRAGNVHRTTVEVANGSGVTADPVQDFFLQRYADAYKAEFDAFIEGIKTTRKFEPTGQDGLKAQRLADAATESAQTGKPVKL</sequence>
<organism evidence="5 6">
    <name type="scientific">Microvirga alba</name>
    <dbReference type="NCBI Taxonomy" id="2791025"/>
    <lineage>
        <taxon>Bacteria</taxon>
        <taxon>Pseudomonadati</taxon>
        <taxon>Pseudomonadota</taxon>
        <taxon>Alphaproteobacteria</taxon>
        <taxon>Hyphomicrobiales</taxon>
        <taxon>Methylobacteriaceae</taxon>
        <taxon>Microvirga</taxon>
    </lineage>
</organism>
<accession>A0A931BLN0</accession>
<evidence type="ECO:0000256" key="1">
    <source>
        <dbReference type="ARBA" id="ARBA00010928"/>
    </source>
</evidence>
<dbReference type="AlphaFoldDB" id="A0A931BLN0"/>
<dbReference type="Gene3D" id="3.40.50.720">
    <property type="entry name" value="NAD(P)-binding Rossmann-like Domain"/>
    <property type="match status" value="1"/>
</dbReference>
<dbReference type="SUPFAM" id="SSF55347">
    <property type="entry name" value="Glyceraldehyde-3-phosphate dehydrogenase-like, C-terminal domain"/>
    <property type="match status" value="1"/>
</dbReference>
<dbReference type="Gene3D" id="3.30.360.10">
    <property type="entry name" value="Dihydrodipicolinate Reductase, domain 2"/>
    <property type="match status" value="1"/>
</dbReference>
<dbReference type="PANTHER" id="PTHR42840:SF3">
    <property type="entry name" value="BINDING ROSSMANN FOLD OXIDOREDUCTASE, PUTATIVE (AFU_ORTHOLOGUE AFUA_2G10240)-RELATED"/>
    <property type="match status" value="1"/>
</dbReference>
<dbReference type="InterPro" id="IPR036291">
    <property type="entry name" value="NAD(P)-bd_dom_sf"/>
</dbReference>
<keyword evidence="2 5" id="KW-0560">Oxidoreductase</keyword>
<dbReference type="GO" id="GO:0000166">
    <property type="term" value="F:nucleotide binding"/>
    <property type="evidence" value="ECO:0007669"/>
    <property type="project" value="InterPro"/>
</dbReference>